<accession>A0A6J4QTK4</accession>
<protein>
    <submittedName>
        <fullName evidence="2">Uncharacterized protein</fullName>
    </submittedName>
</protein>
<dbReference type="EMBL" id="CADCVH010000031">
    <property type="protein sequence ID" value="CAA9451683.1"/>
    <property type="molecule type" value="Genomic_DNA"/>
</dbReference>
<evidence type="ECO:0000313" key="2">
    <source>
        <dbReference type="EMBL" id="CAA9451683.1"/>
    </source>
</evidence>
<sequence>VPSELGSAWWGSRRVRRRGVRGDKRDLPPPFRVAGLELGRPRHYRLRAGPLRGARGGSLLRGARRPLRPARPTLGPRALRPVARRRVRGSFGLLRRLLHSVRRLQGVPLAGSDRPAAEPYLSRGNVRQGRGRLSRGRPAASGRGRRPGASPESVEHPTRRPVRHDAALVLAADVVRPSGVGVGGVPGAGGAARVGLDPARRGSVDAGGGPRGGKRLGRTPGARRQRRACI</sequence>
<dbReference type="AlphaFoldDB" id="A0A6J4QTK4"/>
<feature type="compositionally biased region" description="Basic residues" evidence="1">
    <location>
        <begin position="212"/>
        <end position="230"/>
    </location>
</feature>
<feature type="compositionally biased region" description="Basic and acidic residues" evidence="1">
    <location>
        <begin position="153"/>
        <end position="162"/>
    </location>
</feature>
<name>A0A6J4QTK4_9ACTN</name>
<feature type="non-terminal residue" evidence="2">
    <location>
        <position position="1"/>
    </location>
</feature>
<feature type="compositionally biased region" description="Low complexity" evidence="1">
    <location>
        <begin position="136"/>
        <end position="151"/>
    </location>
</feature>
<reference evidence="2" key="1">
    <citation type="submission" date="2020-02" db="EMBL/GenBank/DDBJ databases">
        <authorList>
            <person name="Meier V. D."/>
        </authorList>
    </citation>
    <scope>NUCLEOTIDE SEQUENCE</scope>
    <source>
        <strain evidence="2">AVDCRST_MAG02</strain>
    </source>
</reference>
<evidence type="ECO:0000256" key="1">
    <source>
        <dbReference type="SAM" id="MobiDB-lite"/>
    </source>
</evidence>
<organism evidence="2">
    <name type="scientific">uncultured Rubrobacteraceae bacterium</name>
    <dbReference type="NCBI Taxonomy" id="349277"/>
    <lineage>
        <taxon>Bacteria</taxon>
        <taxon>Bacillati</taxon>
        <taxon>Actinomycetota</taxon>
        <taxon>Rubrobacteria</taxon>
        <taxon>Rubrobacterales</taxon>
        <taxon>Rubrobacteraceae</taxon>
        <taxon>environmental samples</taxon>
    </lineage>
</organism>
<proteinExistence type="predicted"/>
<gene>
    <name evidence="2" type="ORF">AVDCRST_MAG02-1119</name>
</gene>
<feature type="region of interest" description="Disordered" evidence="1">
    <location>
        <begin position="193"/>
        <end position="230"/>
    </location>
</feature>
<feature type="non-terminal residue" evidence="2">
    <location>
        <position position="230"/>
    </location>
</feature>
<feature type="region of interest" description="Disordered" evidence="1">
    <location>
        <begin position="109"/>
        <end position="162"/>
    </location>
</feature>